<dbReference type="PANTHER" id="PTHR20857">
    <property type="entry name" value="THIAMINE-PHOSPHATE PYROPHOSPHORYLASE"/>
    <property type="match status" value="1"/>
</dbReference>
<dbReference type="Proteomes" id="UP000192708">
    <property type="component" value="Unassembled WGS sequence"/>
</dbReference>
<evidence type="ECO:0000256" key="5">
    <source>
        <dbReference type="ARBA" id="ARBA00022842"/>
    </source>
</evidence>
<evidence type="ECO:0000256" key="2">
    <source>
        <dbReference type="ARBA" id="ARBA00005165"/>
    </source>
</evidence>
<keyword evidence="4" id="KW-0479">Metal-binding</keyword>
<dbReference type="UniPathway" id="UPA00060">
    <property type="reaction ID" value="UER00141"/>
</dbReference>
<evidence type="ECO:0000256" key="3">
    <source>
        <dbReference type="ARBA" id="ARBA00022679"/>
    </source>
</evidence>
<name>A0A1W2B7I3_9BURK</name>
<dbReference type="GO" id="GO:0009228">
    <property type="term" value="P:thiamine biosynthetic process"/>
    <property type="evidence" value="ECO:0007669"/>
    <property type="project" value="UniProtKB-KW"/>
</dbReference>
<dbReference type="OrthoDB" id="9789949at2"/>
<evidence type="ECO:0000256" key="7">
    <source>
        <dbReference type="ARBA" id="ARBA00047334"/>
    </source>
</evidence>
<dbReference type="GO" id="GO:0005737">
    <property type="term" value="C:cytoplasm"/>
    <property type="evidence" value="ECO:0007669"/>
    <property type="project" value="TreeGrafter"/>
</dbReference>
<reference evidence="13 14" key="1">
    <citation type="submission" date="2017-04" db="EMBL/GenBank/DDBJ databases">
        <authorList>
            <person name="Afonso C.L."/>
            <person name="Miller P.J."/>
            <person name="Scott M.A."/>
            <person name="Spackman E."/>
            <person name="Goraichik I."/>
            <person name="Dimitrov K.M."/>
            <person name="Suarez D.L."/>
            <person name="Swayne D.E."/>
        </authorList>
    </citation>
    <scope>NUCLEOTIDE SEQUENCE [LARGE SCALE GENOMIC DNA]</scope>
    <source>
        <strain evidence="13 14">VK13</strain>
    </source>
</reference>
<evidence type="ECO:0000256" key="4">
    <source>
        <dbReference type="ARBA" id="ARBA00022723"/>
    </source>
</evidence>
<evidence type="ECO:0000256" key="10">
    <source>
        <dbReference type="RuleBase" id="RU003826"/>
    </source>
</evidence>
<keyword evidence="5" id="KW-0460">Magnesium</keyword>
<dbReference type="CDD" id="cd00564">
    <property type="entry name" value="TMP_TenI"/>
    <property type="match status" value="1"/>
</dbReference>
<evidence type="ECO:0000313" key="13">
    <source>
        <dbReference type="EMBL" id="SMC68328.1"/>
    </source>
</evidence>
<dbReference type="InterPro" id="IPR013785">
    <property type="entry name" value="Aldolase_TIM"/>
</dbReference>
<feature type="domain" description="Thiamine phosphate synthase/TenI" evidence="12">
    <location>
        <begin position="119"/>
        <end position="287"/>
    </location>
</feature>
<protein>
    <recommendedName>
        <fullName evidence="10">Thiamine-phosphate synthase</fullName>
        <ecNumber evidence="10">2.5.1.3</ecNumber>
    </recommendedName>
    <alternativeName>
        <fullName evidence="10">Thiamine-phosphate pyrophosphorylase</fullName>
    </alternativeName>
</protein>
<dbReference type="Gene3D" id="3.20.20.70">
    <property type="entry name" value="Aldolase class I"/>
    <property type="match status" value="1"/>
</dbReference>
<comment type="cofactor">
    <cofactor evidence="1">
        <name>Mg(2+)</name>
        <dbReference type="ChEBI" id="CHEBI:18420"/>
    </cofactor>
</comment>
<keyword evidence="3 10" id="KW-0808">Transferase</keyword>
<dbReference type="PANTHER" id="PTHR20857:SF15">
    <property type="entry name" value="THIAMINE-PHOSPHATE SYNTHASE"/>
    <property type="match status" value="1"/>
</dbReference>
<dbReference type="EC" id="2.5.1.3" evidence="10"/>
<keyword evidence="14" id="KW-1185">Reference proteome</keyword>
<dbReference type="STRING" id="1938817.SAMN06296008_111103"/>
<comment type="pathway">
    <text evidence="2 11">Cofactor biosynthesis; thiamine diphosphate biosynthesis; thiamine phosphate from 4-amino-2-methyl-5-diphosphomethylpyrimidine and 4-methyl-5-(2-phosphoethyl)-thiazole: step 1/1.</text>
</comment>
<dbReference type="GO" id="GO:0004789">
    <property type="term" value="F:thiamine-phosphate diphosphorylase activity"/>
    <property type="evidence" value="ECO:0007669"/>
    <property type="project" value="UniProtKB-EC"/>
</dbReference>
<evidence type="ECO:0000256" key="11">
    <source>
        <dbReference type="RuleBase" id="RU004253"/>
    </source>
</evidence>
<dbReference type="SUPFAM" id="SSF51391">
    <property type="entry name" value="Thiamin phosphate synthase"/>
    <property type="match status" value="1"/>
</dbReference>
<dbReference type="InterPro" id="IPR022998">
    <property type="entry name" value="ThiamineP_synth_TenI"/>
</dbReference>
<evidence type="ECO:0000259" key="12">
    <source>
        <dbReference type="Pfam" id="PF02581"/>
    </source>
</evidence>
<evidence type="ECO:0000313" key="14">
    <source>
        <dbReference type="Proteomes" id="UP000192708"/>
    </source>
</evidence>
<comment type="catalytic activity">
    <reaction evidence="8 10">
        <text>2-(2-carboxy-4-methylthiazol-5-yl)ethyl phosphate + 4-amino-2-methyl-5-(diphosphooxymethyl)pyrimidine + 2 H(+) = thiamine phosphate + CO2 + diphosphate</text>
        <dbReference type="Rhea" id="RHEA:47848"/>
        <dbReference type="ChEBI" id="CHEBI:15378"/>
        <dbReference type="ChEBI" id="CHEBI:16526"/>
        <dbReference type="ChEBI" id="CHEBI:33019"/>
        <dbReference type="ChEBI" id="CHEBI:37575"/>
        <dbReference type="ChEBI" id="CHEBI:57841"/>
        <dbReference type="ChEBI" id="CHEBI:62890"/>
        <dbReference type="EC" id="2.5.1.3"/>
    </reaction>
</comment>
<comment type="catalytic activity">
    <reaction evidence="7 10">
        <text>4-methyl-5-(2-phosphooxyethyl)-thiazole + 4-amino-2-methyl-5-(diphosphooxymethyl)pyrimidine + H(+) = thiamine phosphate + diphosphate</text>
        <dbReference type="Rhea" id="RHEA:22328"/>
        <dbReference type="ChEBI" id="CHEBI:15378"/>
        <dbReference type="ChEBI" id="CHEBI:33019"/>
        <dbReference type="ChEBI" id="CHEBI:37575"/>
        <dbReference type="ChEBI" id="CHEBI:57841"/>
        <dbReference type="ChEBI" id="CHEBI:58296"/>
        <dbReference type="EC" id="2.5.1.3"/>
    </reaction>
</comment>
<comment type="similarity">
    <text evidence="10">Belongs to the thiamine-phosphate synthase family.</text>
</comment>
<dbReference type="InterPro" id="IPR036206">
    <property type="entry name" value="ThiamineP_synth_sf"/>
</dbReference>
<dbReference type="GO" id="GO:0009229">
    <property type="term" value="P:thiamine diphosphate biosynthetic process"/>
    <property type="evidence" value="ECO:0007669"/>
    <property type="project" value="UniProtKB-UniPathway"/>
</dbReference>
<accession>A0A1W2B7I3</accession>
<evidence type="ECO:0000256" key="6">
    <source>
        <dbReference type="ARBA" id="ARBA00022977"/>
    </source>
</evidence>
<dbReference type="GO" id="GO:0046872">
    <property type="term" value="F:metal ion binding"/>
    <property type="evidence" value="ECO:0007669"/>
    <property type="project" value="UniProtKB-KW"/>
</dbReference>
<keyword evidence="6 10" id="KW-0784">Thiamine biosynthesis</keyword>
<evidence type="ECO:0000256" key="9">
    <source>
        <dbReference type="ARBA" id="ARBA00047883"/>
    </source>
</evidence>
<dbReference type="Pfam" id="PF02581">
    <property type="entry name" value="TMP-TENI"/>
    <property type="match status" value="1"/>
</dbReference>
<comment type="catalytic activity">
    <reaction evidence="9 10">
        <text>2-[(2R,5Z)-2-carboxy-4-methylthiazol-5(2H)-ylidene]ethyl phosphate + 4-amino-2-methyl-5-(diphosphooxymethyl)pyrimidine + 2 H(+) = thiamine phosphate + CO2 + diphosphate</text>
        <dbReference type="Rhea" id="RHEA:47844"/>
        <dbReference type="ChEBI" id="CHEBI:15378"/>
        <dbReference type="ChEBI" id="CHEBI:16526"/>
        <dbReference type="ChEBI" id="CHEBI:33019"/>
        <dbReference type="ChEBI" id="CHEBI:37575"/>
        <dbReference type="ChEBI" id="CHEBI:57841"/>
        <dbReference type="ChEBI" id="CHEBI:62899"/>
        <dbReference type="EC" id="2.5.1.3"/>
    </reaction>
</comment>
<dbReference type="EMBL" id="FWXJ01000011">
    <property type="protein sequence ID" value="SMC68328.1"/>
    <property type="molecule type" value="Genomic_DNA"/>
</dbReference>
<evidence type="ECO:0000256" key="8">
    <source>
        <dbReference type="ARBA" id="ARBA00047851"/>
    </source>
</evidence>
<dbReference type="NCBIfam" id="TIGR00693">
    <property type="entry name" value="thiE"/>
    <property type="match status" value="1"/>
</dbReference>
<proteinExistence type="inferred from homology"/>
<evidence type="ECO:0000256" key="1">
    <source>
        <dbReference type="ARBA" id="ARBA00001946"/>
    </source>
</evidence>
<dbReference type="NCBIfam" id="NF002904">
    <property type="entry name" value="PRK03512.1"/>
    <property type="match status" value="1"/>
</dbReference>
<dbReference type="RefSeq" id="WP_159460890.1">
    <property type="nucleotide sequence ID" value="NZ_FWXJ01000011.1"/>
</dbReference>
<dbReference type="InterPro" id="IPR034291">
    <property type="entry name" value="TMP_synthase"/>
</dbReference>
<dbReference type="AlphaFoldDB" id="A0A1W2B7I3"/>
<dbReference type="FunFam" id="3.20.20.70:FF:000064">
    <property type="entry name" value="Thiamine-phosphate synthase"/>
    <property type="match status" value="1"/>
</dbReference>
<organism evidence="13 14">
    <name type="scientific">Polynucleobacter kasalickyi</name>
    <dbReference type="NCBI Taxonomy" id="1938817"/>
    <lineage>
        <taxon>Bacteria</taxon>
        <taxon>Pseudomonadati</taxon>
        <taxon>Pseudomonadota</taxon>
        <taxon>Betaproteobacteria</taxon>
        <taxon>Burkholderiales</taxon>
        <taxon>Burkholderiaceae</taxon>
        <taxon>Polynucleobacter</taxon>
    </lineage>
</organism>
<sequence>MASKLNSQLPKPYLTIRDQLIAQYHPLQIEQREHHTFCNFSDTNPVYQIVKEACIELGFIEIDAEAIAQAWQKNNPLIDQFNHLDWPVTPDLFQIKGPNSETSFPTCPKKLGLYVVAPTADWIEKLFIAGVPTVQLRFKSDNHHAIRQEVKKAVEIAKEFPGQLFINDFWELAIEFGAYGVHLGQEDLDTADFNVIKTNGLRLGISTHGVAEMQRADQISPSYIALGAIFPTNLKIMPTAPQGLARLDFYTKLVGSYPLVGIGGVDETNLDAVLKCRVGSVAMVRSVINAPDYRAAISQLQAKIQTTQVDI</sequence>
<gene>
    <name evidence="13" type="ORF">SAMN06296008_111103</name>
</gene>